<dbReference type="InterPro" id="IPR021765">
    <property type="entry name" value="UstYa-like"/>
</dbReference>
<feature type="region of interest" description="Disordered" evidence="3">
    <location>
        <begin position="1"/>
        <end position="24"/>
    </location>
</feature>
<dbReference type="Pfam" id="PF11807">
    <property type="entry name" value="UstYa"/>
    <property type="match status" value="1"/>
</dbReference>
<dbReference type="GO" id="GO:0043386">
    <property type="term" value="P:mycotoxin biosynthetic process"/>
    <property type="evidence" value="ECO:0007669"/>
    <property type="project" value="InterPro"/>
</dbReference>
<dbReference type="EMBL" id="CAUWAG010000011">
    <property type="protein sequence ID" value="CAJ2508453.1"/>
    <property type="molecule type" value="Genomic_DNA"/>
</dbReference>
<organism evidence="4 5">
    <name type="scientific">Anthostomella pinea</name>
    <dbReference type="NCBI Taxonomy" id="933095"/>
    <lineage>
        <taxon>Eukaryota</taxon>
        <taxon>Fungi</taxon>
        <taxon>Dikarya</taxon>
        <taxon>Ascomycota</taxon>
        <taxon>Pezizomycotina</taxon>
        <taxon>Sordariomycetes</taxon>
        <taxon>Xylariomycetidae</taxon>
        <taxon>Xylariales</taxon>
        <taxon>Xylariaceae</taxon>
        <taxon>Anthostomella</taxon>
    </lineage>
</organism>
<dbReference type="AlphaFoldDB" id="A0AAI8VPN4"/>
<evidence type="ECO:0000256" key="2">
    <source>
        <dbReference type="ARBA" id="ARBA00035112"/>
    </source>
</evidence>
<feature type="compositionally biased region" description="Polar residues" evidence="3">
    <location>
        <begin position="1"/>
        <end position="13"/>
    </location>
</feature>
<proteinExistence type="inferred from homology"/>
<comment type="caution">
    <text evidence="4">The sequence shown here is derived from an EMBL/GenBank/DDBJ whole genome shotgun (WGS) entry which is preliminary data.</text>
</comment>
<gene>
    <name evidence="4" type="ORF">KHLLAP_LOCUS8921</name>
</gene>
<dbReference type="Proteomes" id="UP001295740">
    <property type="component" value="Unassembled WGS sequence"/>
</dbReference>
<sequence length="274" mass="31467">MSQSSSRPSLETQSGEEDHLFLLPHEKASLDSEDGISSPQTEFGWYGVRTEPSAAPFSRKYIEYDLQLGQKSSFTTFDREVADEAWASISMKQGYRGFDFQVGWLKVAQDKVDEMDQPSVEFHDKSGYFFGMDVFHQLHCLNYLRKKSVLYSHLYPAGSEIEDEQVPPEFHIPHCIDSIRLSLQCHADLTFVPERWVDGWLEPWAVWKNKHMCRDFDAVHDWALENAPDTAGKLYHPQLGKVVSGRLNLTALPIWQEAYDTDVVLGKMPVCHKH</sequence>
<dbReference type="PANTHER" id="PTHR33365:SF4">
    <property type="entry name" value="CYCLOCHLOROTINE BIOSYNTHESIS PROTEIN O"/>
    <property type="match status" value="1"/>
</dbReference>
<accession>A0AAI8VPN4</accession>
<protein>
    <submittedName>
        <fullName evidence="4">Uu.00g134790.m01.CDS01</fullName>
    </submittedName>
</protein>
<evidence type="ECO:0000256" key="3">
    <source>
        <dbReference type="SAM" id="MobiDB-lite"/>
    </source>
</evidence>
<comment type="pathway">
    <text evidence="1">Mycotoxin biosynthesis.</text>
</comment>
<name>A0AAI8VPN4_9PEZI</name>
<evidence type="ECO:0000256" key="1">
    <source>
        <dbReference type="ARBA" id="ARBA00004685"/>
    </source>
</evidence>
<reference evidence="4" key="1">
    <citation type="submission" date="2023-10" db="EMBL/GenBank/DDBJ databases">
        <authorList>
            <person name="Hackl T."/>
        </authorList>
    </citation>
    <scope>NUCLEOTIDE SEQUENCE</scope>
</reference>
<evidence type="ECO:0000313" key="5">
    <source>
        <dbReference type="Proteomes" id="UP001295740"/>
    </source>
</evidence>
<dbReference type="PANTHER" id="PTHR33365">
    <property type="entry name" value="YALI0B05434P"/>
    <property type="match status" value="1"/>
</dbReference>
<comment type="similarity">
    <text evidence="2">Belongs to the ustYa family.</text>
</comment>
<evidence type="ECO:0000313" key="4">
    <source>
        <dbReference type="EMBL" id="CAJ2508453.1"/>
    </source>
</evidence>
<keyword evidence="5" id="KW-1185">Reference proteome</keyword>